<dbReference type="EMBL" id="VTAV01000026">
    <property type="protein sequence ID" value="TYR31271.1"/>
    <property type="molecule type" value="Genomic_DNA"/>
</dbReference>
<evidence type="ECO:0000313" key="2">
    <source>
        <dbReference type="Proteomes" id="UP000322362"/>
    </source>
</evidence>
<name>A0A5D4GR21_9SPHI</name>
<protein>
    <submittedName>
        <fullName evidence="1">Uncharacterized protein</fullName>
    </submittedName>
</protein>
<dbReference type="Proteomes" id="UP000322362">
    <property type="component" value="Unassembled WGS sequence"/>
</dbReference>
<keyword evidence="2" id="KW-1185">Reference proteome</keyword>
<dbReference type="PROSITE" id="PS51257">
    <property type="entry name" value="PROKAR_LIPOPROTEIN"/>
    <property type="match status" value="1"/>
</dbReference>
<organism evidence="1 2">
    <name type="scientific">Sphingobacterium phlebotomi</name>
    <dbReference type="NCBI Taxonomy" id="2605433"/>
    <lineage>
        <taxon>Bacteria</taxon>
        <taxon>Pseudomonadati</taxon>
        <taxon>Bacteroidota</taxon>
        <taxon>Sphingobacteriia</taxon>
        <taxon>Sphingobacteriales</taxon>
        <taxon>Sphingobacteriaceae</taxon>
        <taxon>Sphingobacterium</taxon>
    </lineage>
</organism>
<gene>
    <name evidence="1" type="ORF">FXV77_21225</name>
</gene>
<accession>A0A5D4GR21</accession>
<proteinExistence type="predicted"/>
<reference evidence="1 2" key="1">
    <citation type="submission" date="2019-08" db="EMBL/GenBank/DDBJ databases">
        <title>Phlebobacter frassis gen. nov. sp. nov., a new member of family Sphingobacteriaceae isolated from sand fly rearing media.</title>
        <authorList>
            <person name="Kakumanu M.L."/>
            <person name="Marayati B.F."/>
            <person name="Wada-Katsumata A."/>
            <person name="Wasserberg G."/>
            <person name="Schal C."/>
            <person name="Apperson C.S."/>
            <person name="Ponnusamy L."/>
        </authorList>
    </citation>
    <scope>NUCLEOTIDE SEQUENCE [LARGE SCALE GENOMIC DNA]</scope>
    <source>
        <strain evidence="1 2">SSI9</strain>
    </source>
</reference>
<sequence length="264" mass="29565">MKDIIIIISAFLIVASGCDKGKLDSPPYPPGTKKSYVQRYLATDTLTILERIGAIIENNELNLSKASLVHHEENKGKTFGLADNIMLFASLEWKEGFRDGFFDYTEAQGYDEKYAPMAGDTYYNAEPVFGLRSVPIAIVDILQSIEITADSDFSPELPAGTNLSHLFKIYFEDPYLVIQNEYRQPDGGYRLSGINYSIFPHAVTGGKLDEINFPEKPFIGNTYMCVLDQLPKEPGAYKFKVRIKKTNGEVIENISRPIPIEGTN</sequence>
<dbReference type="AlphaFoldDB" id="A0A5D4GR21"/>
<evidence type="ECO:0000313" key="1">
    <source>
        <dbReference type="EMBL" id="TYR31271.1"/>
    </source>
</evidence>
<comment type="caution">
    <text evidence="1">The sequence shown here is derived from an EMBL/GenBank/DDBJ whole genome shotgun (WGS) entry which is preliminary data.</text>
</comment>
<dbReference type="RefSeq" id="WP_148921252.1">
    <property type="nucleotide sequence ID" value="NZ_VTAV01000026.1"/>
</dbReference>